<gene>
    <name evidence="1" type="ORF">METZ01_LOCUS259423</name>
</gene>
<sequence>MAKLSTLLGAKEAIAGDVTETNLESGRIWGYDPANFGEFATGGRWFGCQLTDNDQKVATVEVEAWGPGGRGSACLCCCGGGVGGNPGAYIKFTAKTTRFGWMCFTGMR</sequence>
<dbReference type="EMBL" id="UINC01071569">
    <property type="protein sequence ID" value="SVC06569.1"/>
    <property type="molecule type" value="Genomic_DNA"/>
</dbReference>
<evidence type="ECO:0000313" key="1">
    <source>
        <dbReference type="EMBL" id="SVC06569.1"/>
    </source>
</evidence>
<accession>A0A382J4N5</accession>
<name>A0A382J4N5_9ZZZZ</name>
<feature type="non-terminal residue" evidence="1">
    <location>
        <position position="108"/>
    </location>
</feature>
<reference evidence="1" key="1">
    <citation type="submission" date="2018-05" db="EMBL/GenBank/DDBJ databases">
        <authorList>
            <person name="Lanie J.A."/>
            <person name="Ng W.-L."/>
            <person name="Kazmierczak K.M."/>
            <person name="Andrzejewski T.M."/>
            <person name="Davidsen T.M."/>
            <person name="Wayne K.J."/>
            <person name="Tettelin H."/>
            <person name="Glass J.I."/>
            <person name="Rusch D."/>
            <person name="Podicherti R."/>
            <person name="Tsui H.-C.T."/>
            <person name="Winkler M.E."/>
        </authorList>
    </citation>
    <scope>NUCLEOTIDE SEQUENCE</scope>
</reference>
<dbReference type="AlphaFoldDB" id="A0A382J4N5"/>
<protein>
    <submittedName>
        <fullName evidence="1">Uncharacterized protein</fullName>
    </submittedName>
</protein>
<proteinExistence type="predicted"/>
<organism evidence="1">
    <name type="scientific">marine metagenome</name>
    <dbReference type="NCBI Taxonomy" id="408172"/>
    <lineage>
        <taxon>unclassified sequences</taxon>
        <taxon>metagenomes</taxon>
        <taxon>ecological metagenomes</taxon>
    </lineage>
</organism>